<dbReference type="RefSeq" id="WP_021827173.1">
    <property type="nucleotide sequence ID" value="NZ_AWTR02000078.1"/>
</dbReference>
<dbReference type="GO" id="GO:0016811">
    <property type="term" value="F:hydrolase activity, acting on carbon-nitrogen (but not peptide) bonds, in linear amides"/>
    <property type="evidence" value="ECO:0007669"/>
    <property type="project" value="InterPro"/>
</dbReference>
<evidence type="ECO:0000313" key="2">
    <source>
        <dbReference type="Proteomes" id="UP000019112"/>
    </source>
</evidence>
<keyword evidence="1" id="KW-0315">Glutamine amidotransferase</keyword>
<dbReference type="PANTHER" id="PTHR43235">
    <property type="entry name" value="GLUTAMINE AMIDOTRANSFERASE PB2B2.05-RELATED"/>
    <property type="match status" value="1"/>
</dbReference>
<dbReference type="CDD" id="cd01745">
    <property type="entry name" value="GATase1_2"/>
    <property type="match status" value="1"/>
</dbReference>
<dbReference type="SUPFAM" id="SSF52317">
    <property type="entry name" value="Class I glutamine amidotransferase-like"/>
    <property type="match status" value="1"/>
</dbReference>
<accession>W6TSZ9</accession>
<organism evidence="1 2">
    <name type="scientific">Holospora obtusa F1</name>
    <dbReference type="NCBI Taxonomy" id="1399147"/>
    <lineage>
        <taxon>Bacteria</taxon>
        <taxon>Pseudomonadati</taxon>
        <taxon>Pseudomonadota</taxon>
        <taxon>Alphaproteobacteria</taxon>
        <taxon>Holosporales</taxon>
        <taxon>Holosporaceae</taxon>
        <taxon>Holospora</taxon>
    </lineage>
</organism>
<sequence length="234" mass="26340">MISVPLILVIPDLEKNGNQEKYFIGKNYLSAISKHGGAPIVVPYTMENVEFYMQLAHGIMITGGSFTIDPELFNQSMNCDLPIKHERTQVEWAYCQEALERKMPILGICGGMQLMNIVFGGTLIQDLSKIPGVFNHNVSDDNAHSVQIVSNTYLAQHLKCTTLEVNSSHRQGVDRLGNNIRISALSSDGIIEGIEHTYHPFCLGVQWHPEYDQQDQEIFSAFIQACRIFQLQEK</sequence>
<dbReference type="GO" id="GO:0005829">
    <property type="term" value="C:cytosol"/>
    <property type="evidence" value="ECO:0007669"/>
    <property type="project" value="TreeGrafter"/>
</dbReference>
<dbReference type="EMBL" id="AWTR02000078">
    <property type="protein sequence ID" value="ETZ06897.1"/>
    <property type="molecule type" value="Genomic_DNA"/>
</dbReference>
<protein>
    <submittedName>
        <fullName evidence="1">Glutamine amidotransferase</fullName>
    </submittedName>
</protein>
<dbReference type="InterPro" id="IPR011697">
    <property type="entry name" value="Peptidase_C26"/>
</dbReference>
<dbReference type="PANTHER" id="PTHR43235:SF1">
    <property type="entry name" value="GLUTAMINE AMIDOTRANSFERASE PB2B2.05-RELATED"/>
    <property type="match status" value="1"/>
</dbReference>
<dbReference type="OrthoDB" id="9813383at2"/>
<proteinExistence type="predicted"/>
<gene>
    <name evidence="1" type="ORF">P618_200933</name>
</gene>
<dbReference type="InterPro" id="IPR044668">
    <property type="entry name" value="PuuD-like"/>
</dbReference>
<dbReference type="Proteomes" id="UP000019112">
    <property type="component" value="Unassembled WGS sequence"/>
</dbReference>
<dbReference type="Gene3D" id="3.40.50.880">
    <property type="match status" value="1"/>
</dbReference>
<dbReference type="Pfam" id="PF07722">
    <property type="entry name" value="Peptidase_C26"/>
    <property type="match status" value="1"/>
</dbReference>
<keyword evidence="2" id="KW-1185">Reference proteome</keyword>
<name>W6TSZ9_HOLOB</name>
<comment type="caution">
    <text evidence="1">The sequence shown here is derived from an EMBL/GenBank/DDBJ whole genome shotgun (WGS) entry which is preliminary data.</text>
</comment>
<dbReference type="PROSITE" id="PS51273">
    <property type="entry name" value="GATASE_TYPE_1"/>
    <property type="match status" value="1"/>
</dbReference>
<dbReference type="eggNOG" id="COG2071">
    <property type="taxonomic scope" value="Bacteria"/>
</dbReference>
<dbReference type="STRING" id="1399147.P618_200933"/>
<evidence type="ECO:0000313" key="1">
    <source>
        <dbReference type="EMBL" id="ETZ06897.1"/>
    </source>
</evidence>
<dbReference type="AlphaFoldDB" id="W6TSZ9"/>
<dbReference type="InterPro" id="IPR029062">
    <property type="entry name" value="Class_I_gatase-like"/>
</dbReference>
<reference evidence="1 2" key="1">
    <citation type="journal article" date="2014" name="FEMS Microbiol. Lett.">
        <title>Draft genome sequences of three Holospora species (Holospora obtusa, Holospora undulata, and Holospora elegans), endonuclear symbiotic bacteria of the ciliate Paramecium caudatum.</title>
        <authorList>
            <person name="Dohra H."/>
            <person name="Tanaka K."/>
            <person name="Suzuki T."/>
            <person name="Fujishima M."/>
            <person name="Suzuki H."/>
        </authorList>
    </citation>
    <scope>NUCLEOTIDE SEQUENCE [LARGE SCALE GENOMIC DNA]</scope>
    <source>
        <strain evidence="1 2">F1</strain>
    </source>
</reference>
<dbReference type="GO" id="GO:0016740">
    <property type="term" value="F:transferase activity"/>
    <property type="evidence" value="ECO:0007669"/>
    <property type="project" value="UniProtKB-KW"/>
</dbReference>